<gene>
    <name evidence="1" type="ORF">EST38_g12478</name>
</gene>
<dbReference type="Proteomes" id="UP000290288">
    <property type="component" value="Unassembled WGS sequence"/>
</dbReference>
<accession>A0A4Q2D2C3</accession>
<evidence type="ECO:0000313" key="2">
    <source>
        <dbReference type="Proteomes" id="UP000290288"/>
    </source>
</evidence>
<dbReference type="OrthoDB" id="2722301at2759"/>
<dbReference type="EMBL" id="SDEE01000934">
    <property type="protein sequence ID" value="RXW13380.1"/>
    <property type="molecule type" value="Genomic_DNA"/>
</dbReference>
<keyword evidence="2" id="KW-1185">Reference proteome</keyword>
<proteinExistence type="predicted"/>
<organism evidence="1 2">
    <name type="scientific">Candolleomyces aberdarensis</name>
    <dbReference type="NCBI Taxonomy" id="2316362"/>
    <lineage>
        <taxon>Eukaryota</taxon>
        <taxon>Fungi</taxon>
        <taxon>Dikarya</taxon>
        <taxon>Basidiomycota</taxon>
        <taxon>Agaricomycotina</taxon>
        <taxon>Agaricomycetes</taxon>
        <taxon>Agaricomycetidae</taxon>
        <taxon>Agaricales</taxon>
        <taxon>Agaricineae</taxon>
        <taxon>Psathyrellaceae</taxon>
        <taxon>Candolleomyces</taxon>
    </lineage>
</organism>
<dbReference type="AlphaFoldDB" id="A0A4Q2D2C3"/>
<name>A0A4Q2D2C3_9AGAR</name>
<comment type="caution">
    <text evidence="1">The sequence shown here is derived from an EMBL/GenBank/DDBJ whole genome shotgun (WGS) entry which is preliminary data.</text>
</comment>
<evidence type="ECO:0000313" key="1">
    <source>
        <dbReference type="EMBL" id="RXW13380.1"/>
    </source>
</evidence>
<sequence>MDIQLEVPAPFPIPEEVDWDTPEWIELRRKLMHFWGSLSTLEWFEARGYTLYKRLPDSIYTGEPSEYSVPTKPSLPCVEGEYPYAYHDNYLAFETPDTERLAEDMSASVVFAQNAQGHHVAIKLVAEGSDEHRINELVKQESANFSEEDDGPGILPVLEILHTKGYCFVVMPSGSVIIPKGSRIGEFRLPYAMSQWGRYGCLPNDTAQGEYDYDPFAYDVGMMGPPV</sequence>
<reference evidence="1 2" key="1">
    <citation type="submission" date="2019-01" db="EMBL/GenBank/DDBJ databases">
        <title>Draft genome sequence of Psathyrella aberdarensis IHI B618.</title>
        <authorList>
            <person name="Buettner E."/>
            <person name="Kellner H."/>
        </authorList>
    </citation>
    <scope>NUCLEOTIDE SEQUENCE [LARGE SCALE GENOMIC DNA]</scope>
    <source>
        <strain evidence="1 2">IHI B618</strain>
    </source>
</reference>
<protein>
    <submittedName>
        <fullName evidence="1">Uncharacterized protein</fullName>
    </submittedName>
</protein>